<dbReference type="InterPro" id="IPR001680">
    <property type="entry name" value="WD40_rpt"/>
</dbReference>
<reference evidence="6" key="1">
    <citation type="journal article" date="2023" name="IScience">
        <title>Live-bearing cockroach genome reveals convergent evolutionary mechanisms linked to viviparity in insects and beyond.</title>
        <authorList>
            <person name="Fouks B."/>
            <person name="Harrison M.C."/>
            <person name="Mikhailova A.A."/>
            <person name="Marchal E."/>
            <person name="English S."/>
            <person name="Carruthers M."/>
            <person name="Jennings E.C."/>
            <person name="Chiamaka E.L."/>
            <person name="Frigard R.A."/>
            <person name="Pippel M."/>
            <person name="Attardo G.M."/>
            <person name="Benoit J.B."/>
            <person name="Bornberg-Bauer E."/>
            <person name="Tobe S.S."/>
        </authorList>
    </citation>
    <scope>NUCLEOTIDE SEQUENCE</scope>
    <source>
        <strain evidence="6">Stay&amp;Tobe</strain>
    </source>
</reference>
<dbReference type="SMART" id="SM00320">
    <property type="entry name" value="WD40"/>
    <property type="match status" value="1"/>
</dbReference>
<keyword evidence="7" id="KW-1185">Reference proteome</keyword>
<evidence type="ECO:0000256" key="1">
    <source>
        <dbReference type="ARBA" id="ARBA00004123"/>
    </source>
</evidence>
<sequence>MRFLSRENSGPVTGDRPYFPATKWTLQFHIENYMDILFTDLHTKSDDWEFLNPLAAAQYLPDTKQSLQICHLRMKHKVKSHLRRQTEEMKCFKLFEADVVNAFQYLRSNLFALLFWIWRILKHNAQDYPGRRTKVITVSFSPHEDGRYFMTGSFDRSIKFWDLEDTTAPITVNKKGSVTDGAWLTHWLFLNGLSTSDWINGVAQGTQAGELTVIFAHQLLIAVDTEKGMKDKRMMISFTEMKDMDKSQEEYDMSDSEETVSHTSNPTSRASSATPEDNVPCDPDIEVGESENDAENVSVSKRAGPKCRTYNEAEKRCGLILCDFPTNNFQQMPHEARLWMRQSDKMKPAEIDEYPVPSINRVSWNPNSRSFLWLAAGYQCGLVRVPCITALNSPYMQGLLQQGERKVSVTLNKS</sequence>
<dbReference type="PROSITE" id="PS50294">
    <property type="entry name" value="WD_REPEATS_REGION"/>
    <property type="match status" value="1"/>
</dbReference>
<feature type="repeat" description="WD" evidence="4">
    <location>
        <begin position="128"/>
        <end position="171"/>
    </location>
</feature>
<feature type="compositionally biased region" description="Acidic residues" evidence="5">
    <location>
        <begin position="283"/>
        <end position="294"/>
    </location>
</feature>
<dbReference type="PANTHER" id="PTHR15052">
    <property type="entry name" value="RNA POLYMERASE III TRANSCRIPTION INITIATION FACTOR COMPLEX SUBUNIT"/>
    <property type="match status" value="1"/>
</dbReference>
<keyword evidence="4" id="KW-0853">WD repeat</keyword>
<dbReference type="AlphaFoldDB" id="A0AAD7Z6I4"/>
<evidence type="ECO:0000256" key="2">
    <source>
        <dbReference type="ARBA" id="ARBA00023163"/>
    </source>
</evidence>
<dbReference type="GO" id="GO:0005634">
    <property type="term" value="C:nucleus"/>
    <property type="evidence" value="ECO:0007669"/>
    <property type="project" value="UniProtKB-SubCell"/>
</dbReference>
<keyword evidence="3" id="KW-0539">Nucleus</keyword>
<dbReference type="Pfam" id="PF00400">
    <property type="entry name" value="WD40"/>
    <property type="match status" value="1"/>
</dbReference>
<comment type="caution">
    <text evidence="6">The sequence shown here is derived from an EMBL/GenBank/DDBJ whole genome shotgun (WGS) entry which is preliminary data.</text>
</comment>
<organism evidence="6 7">
    <name type="scientific">Diploptera punctata</name>
    <name type="common">Pacific beetle cockroach</name>
    <dbReference type="NCBI Taxonomy" id="6984"/>
    <lineage>
        <taxon>Eukaryota</taxon>
        <taxon>Metazoa</taxon>
        <taxon>Ecdysozoa</taxon>
        <taxon>Arthropoda</taxon>
        <taxon>Hexapoda</taxon>
        <taxon>Insecta</taxon>
        <taxon>Pterygota</taxon>
        <taxon>Neoptera</taxon>
        <taxon>Polyneoptera</taxon>
        <taxon>Dictyoptera</taxon>
        <taxon>Blattodea</taxon>
        <taxon>Blaberoidea</taxon>
        <taxon>Blaberidae</taxon>
        <taxon>Diplopterinae</taxon>
        <taxon>Diploptera</taxon>
    </lineage>
</organism>
<reference evidence="6" key="2">
    <citation type="submission" date="2023-05" db="EMBL/GenBank/DDBJ databases">
        <authorList>
            <person name="Fouks B."/>
        </authorList>
    </citation>
    <scope>NUCLEOTIDE SEQUENCE</scope>
    <source>
        <strain evidence="6">Stay&amp;Tobe</strain>
        <tissue evidence="6">Testes</tissue>
    </source>
</reference>
<evidence type="ECO:0000313" key="6">
    <source>
        <dbReference type="EMBL" id="KAJ9574666.1"/>
    </source>
</evidence>
<dbReference type="Gene3D" id="2.130.10.10">
    <property type="entry name" value="YVTN repeat-like/Quinoprotein amine dehydrogenase"/>
    <property type="match status" value="1"/>
</dbReference>
<dbReference type="SUPFAM" id="SSF50960">
    <property type="entry name" value="TolB, C-terminal domain"/>
    <property type="match status" value="1"/>
</dbReference>
<dbReference type="PROSITE" id="PS50082">
    <property type="entry name" value="WD_REPEATS_2"/>
    <property type="match status" value="1"/>
</dbReference>
<dbReference type="InterPro" id="IPR015943">
    <property type="entry name" value="WD40/YVTN_repeat-like_dom_sf"/>
</dbReference>
<dbReference type="PANTHER" id="PTHR15052:SF2">
    <property type="entry name" value="GENERAL TRANSCRIPTION FACTOR 3C POLYPEPTIDE 2"/>
    <property type="match status" value="1"/>
</dbReference>
<keyword evidence="2" id="KW-0804">Transcription</keyword>
<accession>A0AAD7Z6I4</accession>
<dbReference type="GO" id="GO:0000127">
    <property type="term" value="C:transcription factor TFIIIC complex"/>
    <property type="evidence" value="ECO:0007669"/>
    <property type="project" value="TreeGrafter"/>
</dbReference>
<evidence type="ECO:0000256" key="3">
    <source>
        <dbReference type="ARBA" id="ARBA00023242"/>
    </source>
</evidence>
<protein>
    <submittedName>
        <fullName evidence="6">Uncharacterized protein</fullName>
    </submittedName>
</protein>
<dbReference type="GO" id="GO:0006383">
    <property type="term" value="P:transcription by RNA polymerase III"/>
    <property type="evidence" value="ECO:0007669"/>
    <property type="project" value="TreeGrafter"/>
</dbReference>
<proteinExistence type="predicted"/>
<feature type="compositionally biased region" description="Polar residues" evidence="5">
    <location>
        <begin position="261"/>
        <end position="275"/>
    </location>
</feature>
<dbReference type="Proteomes" id="UP001233999">
    <property type="component" value="Unassembled WGS sequence"/>
</dbReference>
<dbReference type="EMBL" id="JASPKZ010010272">
    <property type="protein sequence ID" value="KAJ9574666.1"/>
    <property type="molecule type" value="Genomic_DNA"/>
</dbReference>
<dbReference type="InterPro" id="IPR052416">
    <property type="entry name" value="GTF3C_component"/>
</dbReference>
<evidence type="ECO:0000256" key="5">
    <source>
        <dbReference type="SAM" id="MobiDB-lite"/>
    </source>
</evidence>
<feature type="region of interest" description="Disordered" evidence="5">
    <location>
        <begin position="245"/>
        <end position="303"/>
    </location>
</feature>
<name>A0AAD7Z6I4_DIPPU</name>
<comment type="subcellular location">
    <subcellularLocation>
        <location evidence="1">Nucleus</location>
    </subcellularLocation>
</comment>
<gene>
    <name evidence="6" type="ORF">L9F63_008198</name>
</gene>
<evidence type="ECO:0000313" key="7">
    <source>
        <dbReference type="Proteomes" id="UP001233999"/>
    </source>
</evidence>
<evidence type="ECO:0000256" key="4">
    <source>
        <dbReference type="PROSITE-ProRule" id="PRU00221"/>
    </source>
</evidence>